<evidence type="ECO:0000313" key="2">
    <source>
        <dbReference type="EMBL" id="RZF63655.1"/>
    </source>
</evidence>
<dbReference type="AlphaFoldDB" id="A0A4Q6XUQ4"/>
<dbReference type="CDD" id="cd03441">
    <property type="entry name" value="R_hydratase_like"/>
    <property type="match status" value="1"/>
</dbReference>
<proteinExistence type="predicted"/>
<gene>
    <name evidence="2" type="ORF">EWE75_15105</name>
</gene>
<feature type="domain" description="MaoC-like" evidence="1">
    <location>
        <begin position="15"/>
        <end position="103"/>
    </location>
</feature>
<protein>
    <recommendedName>
        <fullName evidence="1">MaoC-like domain-containing protein</fullName>
    </recommendedName>
</protein>
<evidence type="ECO:0000313" key="3">
    <source>
        <dbReference type="Proteomes" id="UP000292085"/>
    </source>
</evidence>
<comment type="caution">
    <text evidence="2">The sequence shown here is derived from an EMBL/GenBank/DDBJ whole genome shotgun (WGS) entry which is preliminary data.</text>
</comment>
<dbReference type="EMBL" id="SGIS01000023">
    <property type="protein sequence ID" value="RZF63655.1"/>
    <property type="molecule type" value="Genomic_DNA"/>
</dbReference>
<dbReference type="Proteomes" id="UP000292085">
    <property type="component" value="Unassembled WGS sequence"/>
</dbReference>
<accession>A0A4Q6XUQ4</accession>
<dbReference type="InterPro" id="IPR029069">
    <property type="entry name" value="HotDog_dom_sf"/>
</dbReference>
<evidence type="ECO:0000259" key="1">
    <source>
        <dbReference type="Pfam" id="PF01575"/>
    </source>
</evidence>
<dbReference type="Gene3D" id="3.10.129.10">
    <property type="entry name" value="Hotdog Thioesterase"/>
    <property type="match status" value="1"/>
</dbReference>
<keyword evidence="3" id="KW-1185">Reference proteome</keyword>
<name>A0A4Q6XUQ4_9SPHN</name>
<dbReference type="RefSeq" id="WP_130158948.1">
    <property type="nucleotide sequence ID" value="NZ_SGIS01000023.1"/>
</dbReference>
<dbReference type="SUPFAM" id="SSF54637">
    <property type="entry name" value="Thioesterase/thiol ester dehydrase-isomerase"/>
    <property type="match status" value="1"/>
</dbReference>
<sequence>MTAVGDILPEFVVDPVDAEAMKEWAVFLHDPNPIHLDATVVQAKGLGDRVINQGPANVAYVMNMLAAAFPGATLTAIESRFVDNVYAGERVVASGAITAIADGAVTCTIALVAGDGRPVITGTASMRLP</sequence>
<dbReference type="Pfam" id="PF01575">
    <property type="entry name" value="MaoC_dehydratas"/>
    <property type="match status" value="1"/>
</dbReference>
<dbReference type="InterPro" id="IPR002539">
    <property type="entry name" value="MaoC-like_dom"/>
</dbReference>
<dbReference type="OrthoDB" id="5147746at2"/>
<organism evidence="2 3">
    <name type="scientific">Sphingomonas populi</name>
    <dbReference type="NCBI Taxonomy" id="2484750"/>
    <lineage>
        <taxon>Bacteria</taxon>
        <taxon>Pseudomonadati</taxon>
        <taxon>Pseudomonadota</taxon>
        <taxon>Alphaproteobacteria</taxon>
        <taxon>Sphingomonadales</taxon>
        <taxon>Sphingomonadaceae</taxon>
        <taxon>Sphingomonas</taxon>
    </lineage>
</organism>
<reference evidence="2 3" key="1">
    <citation type="submission" date="2019-02" db="EMBL/GenBank/DDBJ databases">
        <authorList>
            <person name="Li Y."/>
        </authorList>
    </citation>
    <scope>NUCLEOTIDE SEQUENCE [LARGE SCALE GENOMIC DNA]</scope>
    <source>
        <strain evidence="2 3">3-7</strain>
    </source>
</reference>